<organism evidence="1 2">
    <name type="scientific">Massilia varians</name>
    <dbReference type="NCBI Taxonomy" id="457921"/>
    <lineage>
        <taxon>Bacteria</taxon>
        <taxon>Pseudomonadati</taxon>
        <taxon>Pseudomonadota</taxon>
        <taxon>Betaproteobacteria</taxon>
        <taxon>Burkholderiales</taxon>
        <taxon>Oxalobacteraceae</taxon>
        <taxon>Telluria group</taxon>
        <taxon>Massilia</taxon>
    </lineage>
</organism>
<reference evidence="1" key="1">
    <citation type="submission" date="2022-11" db="EMBL/GenBank/DDBJ databases">
        <title>Isolation and characterization of PLA-degrading bacterium Massilia sp. from Antarctic soil.</title>
        <authorList>
            <person name="Sato K."/>
            <person name="Gomez-Fuentes C."/>
            <person name="Ahmad S.A."/>
            <person name="Zulkharnain A."/>
        </authorList>
    </citation>
    <scope>NUCLEOTIDE SEQUENCE</scope>
    <source>
        <strain evidence="1">N-3</strain>
    </source>
</reference>
<keyword evidence="2" id="KW-1185">Reference proteome</keyword>
<sequence length="67" mass="7186">MSVTTSVDFKIRGLALMPANSTVPVVVVPGIMGTNLKAKSKPRSDKFLSAYAFPMKEVLTPTIFIAT</sequence>
<protein>
    <submittedName>
        <fullName evidence="1">Uncharacterized protein</fullName>
    </submittedName>
</protein>
<dbReference type="Proteomes" id="UP001163336">
    <property type="component" value="Chromosome"/>
</dbReference>
<accession>A0ABN6T5S6</accession>
<evidence type="ECO:0000313" key="2">
    <source>
        <dbReference type="Proteomes" id="UP001163336"/>
    </source>
</evidence>
<dbReference type="EMBL" id="AP026966">
    <property type="protein sequence ID" value="BDT57597.1"/>
    <property type="molecule type" value="Genomic_DNA"/>
</dbReference>
<name>A0ABN6T5S6_9BURK</name>
<evidence type="ECO:0000313" key="1">
    <source>
        <dbReference type="EMBL" id="BDT57597.1"/>
    </source>
</evidence>
<proteinExistence type="predicted"/>
<gene>
    <name evidence="1" type="ORF">MasN3_10910</name>
</gene>